<name>A0AA96IXV6_9VIRU</name>
<accession>A0AA96IXV6</accession>
<dbReference type="SUPFAM" id="SSF51126">
    <property type="entry name" value="Pectin lyase-like"/>
    <property type="match status" value="1"/>
</dbReference>
<evidence type="ECO:0000313" key="1">
    <source>
        <dbReference type="EMBL" id="WNL49531.1"/>
    </source>
</evidence>
<dbReference type="InterPro" id="IPR011050">
    <property type="entry name" value="Pectin_lyase_fold/virulence"/>
</dbReference>
<gene>
    <name evidence="1" type="ORF">MarFTMF_015</name>
</gene>
<dbReference type="EMBL" id="OR343188">
    <property type="protein sequence ID" value="WNL49531.1"/>
    <property type="molecule type" value="Genomic_DNA"/>
</dbReference>
<dbReference type="InterPro" id="IPR012334">
    <property type="entry name" value="Pectin_lyas_fold"/>
</dbReference>
<reference evidence="1" key="1">
    <citation type="submission" date="2023-07" db="EMBL/GenBank/DDBJ databases">
        <authorList>
            <person name="Xia Y."/>
        </authorList>
    </citation>
    <scope>NUCLEOTIDE SEQUENCE</scope>
    <source>
        <strain evidence="1">F</strain>
    </source>
</reference>
<dbReference type="Gene3D" id="2.160.20.10">
    <property type="entry name" value="Single-stranded right-handed beta-helix, Pectin lyase-like"/>
    <property type="match status" value="1"/>
</dbReference>
<protein>
    <submittedName>
        <fullName evidence="1">Uncharacterized protein</fullName>
    </submittedName>
</protein>
<organism evidence="1">
    <name type="scientific">Marseillevirus sp</name>
    <dbReference type="NCBI Taxonomy" id="2809551"/>
    <lineage>
        <taxon>Viruses</taxon>
        <taxon>Varidnaviria</taxon>
        <taxon>Bamfordvirae</taxon>
        <taxon>Nucleocytoviricota</taxon>
        <taxon>Megaviricetes</taxon>
        <taxon>Pimascovirales</taxon>
        <taxon>Pimascovirales incertae sedis</taxon>
        <taxon>Marseilleviridae</taxon>
        <taxon>Marseillevirus</taxon>
    </lineage>
</organism>
<sequence>MSRISQIVDGLQIQKSLVLPFTPIPRNVSTGNVFISKDAGVLYSRTSNAETLVVGGGSAPSDPVYYISTTGSDSNLGNLAAPFATFRKAFETATRRGWMNTCSIRFLPGTFQVGDGAPLNYTPSAGTKTSPLTVYGSSNQILAPVVGAGATFDAALVQTDINYTPGGLTPGALTGKFLHFLPTSSAYFADSFHPITDNTATVISVSSLFAQAVTAADSFEVVESTTQLVTNQTFLLETLGSSVIFQMLNIDSGSASFNATVSLLIFKACSLSSSNPASAGFNFSTSRTIFGDIARLTQEPTNQMFADGSVFSGAVVSHNFAQLALHCGCFSTDSTINFQASKVVILMFHSHNSAVASSGSTGLLTVAGFIGQKPGQPQIFITGSASVDISSAAFSSTAGIALLSQNGRVNVDSSSFASCATGLFGIQCDAYITNTSFNTCTSPMFFQRSCRLSLDNVTGTNGTAAVALTLASGSNGVATSSVTVSGIADFKVGANAATGPWTILPGALGAVTSDFSNASPQYCTLQAV</sequence>
<proteinExistence type="predicted"/>